<dbReference type="Gene3D" id="3.90.70.10">
    <property type="entry name" value="Cysteine proteinases"/>
    <property type="match status" value="1"/>
</dbReference>
<evidence type="ECO:0000259" key="2">
    <source>
        <dbReference type="PROSITE" id="PS50990"/>
    </source>
</evidence>
<evidence type="ECO:0000313" key="3">
    <source>
        <dbReference type="EMBL" id="MCT7399084.1"/>
    </source>
</evidence>
<protein>
    <submittedName>
        <fullName evidence="3">C39 family peptidase</fullName>
    </submittedName>
</protein>
<comment type="caution">
    <text evidence="3">The sequence shown here is derived from an EMBL/GenBank/DDBJ whole genome shotgun (WGS) entry which is preliminary data.</text>
</comment>
<reference evidence="3" key="1">
    <citation type="submission" date="2022-09" db="EMBL/GenBank/DDBJ databases">
        <title>Eubacterium sp. LFL-14 isolated from human feces.</title>
        <authorList>
            <person name="Liu F."/>
        </authorList>
    </citation>
    <scope>NUCLEOTIDE SEQUENCE</scope>
    <source>
        <strain evidence="3">LFL-14</strain>
    </source>
</reference>
<dbReference type="RefSeq" id="WP_260978719.1">
    <property type="nucleotide sequence ID" value="NZ_JAODBU010000007.1"/>
</dbReference>
<keyword evidence="4" id="KW-1185">Reference proteome</keyword>
<dbReference type="PROSITE" id="PS50990">
    <property type="entry name" value="PEPTIDASE_C39"/>
    <property type="match status" value="1"/>
</dbReference>
<dbReference type="Proteomes" id="UP001431199">
    <property type="component" value="Unassembled WGS sequence"/>
</dbReference>
<gene>
    <name evidence="3" type="ORF">N5B56_08320</name>
</gene>
<dbReference type="InterPro" id="IPR039564">
    <property type="entry name" value="Peptidase_C39-like"/>
</dbReference>
<name>A0ABT2M0N7_9FIRM</name>
<evidence type="ECO:0000313" key="4">
    <source>
        <dbReference type="Proteomes" id="UP001431199"/>
    </source>
</evidence>
<keyword evidence="1" id="KW-1133">Transmembrane helix</keyword>
<feature type="domain" description="Peptidase C39" evidence="2">
    <location>
        <begin position="146"/>
        <end position="288"/>
    </location>
</feature>
<keyword evidence="1" id="KW-0472">Membrane</keyword>
<accession>A0ABT2M0N7</accession>
<keyword evidence="1" id="KW-0812">Transmembrane</keyword>
<organism evidence="3 4">
    <name type="scientific">Eubacterium album</name>
    <dbReference type="NCBI Taxonomy" id="2978477"/>
    <lineage>
        <taxon>Bacteria</taxon>
        <taxon>Bacillati</taxon>
        <taxon>Bacillota</taxon>
        <taxon>Clostridia</taxon>
        <taxon>Eubacteriales</taxon>
        <taxon>Eubacteriaceae</taxon>
        <taxon>Eubacterium</taxon>
    </lineage>
</organism>
<proteinExistence type="predicted"/>
<dbReference type="Pfam" id="PF13529">
    <property type="entry name" value="Peptidase_C39_2"/>
    <property type="match status" value="1"/>
</dbReference>
<evidence type="ECO:0000256" key="1">
    <source>
        <dbReference type="SAM" id="Phobius"/>
    </source>
</evidence>
<dbReference type="EMBL" id="JAODBU010000007">
    <property type="protein sequence ID" value="MCT7399084.1"/>
    <property type="molecule type" value="Genomic_DNA"/>
</dbReference>
<sequence>MSRRAENLRRKRQRKIMLIRKYIRFTFCCVLIVVLAFAINYLKKNMNNISESGNSGGNDVKKIKESKEESAKDVIKNYAEKHGYTLEDYPENIQKLFERNKETKDFVLKYPEKKGKAYDIDFSKYKKTTEVPLFMQWDQRWGYYTYAGDCMGITGCGPTCLSMVAVYVTGNIKYTPKMIADFAMKNGYADEENGSAWSLISEGGKQLGMQVIEIPLDEQRVKDNLEVGNPIICVVGPGDFTTQGHFIVLTKYKDGKVRVNDPNSKANSNKQWVFEDIKDQIKNLWVLR</sequence>
<feature type="transmembrane region" description="Helical" evidence="1">
    <location>
        <begin position="21"/>
        <end position="42"/>
    </location>
</feature>
<dbReference type="InterPro" id="IPR005074">
    <property type="entry name" value="Peptidase_C39"/>
</dbReference>